<keyword evidence="2" id="KW-1185">Reference proteome</keyword>
<dbReference type="Pfam" id="PF10127">
    <property type="entry name" value="RlaP"/>
    <property type="match status" value="1"/>
</dbReference>
<evidence type="ECO:0000313" key="2">
    <source>
        <dbReference type="Proteomes" id="UP001196870"/>
    </source>
</evidence>
<accession>A0ABS5EV00</accession>
<name>A0ABS5EV00_9PROT</name>
<dbReference type="PANTHER" id="PTHR34817:SF2">
    <property type="entry name" value="NUCLEOTIDYLTRANSFERASE"/>
    <property type="match status" value="1"/>
</dbReference>
<dbReference type="InterPro" id="IPR018775">
    <property type="entry name" value="RlaP"/>
</dbReference>
<reference evidence="2" key="1">
    <citation type="journal article" date="2021" name="Syst. Appl. Microbiol.">
        <title>Roseomonas hellenica sp. nov., isolated from roots of wild-growing Alkanna tinctoria.</title>
        <authorList>
            <person name="Rat A."/>
            <person name="Naranjo H.D."/>
            <person name="Lebbe L."/>
            <person name="Cnockaert M."/>
            <person name="Krigas N."/>
            <person name="Grigoriadou K."/>
            <person name="Maloupa E."/>
            <person name="Willems A."/>
        </authorList>
    </citation>
    <scope>NUCLEOTIDE SEQUENCE [LARGE SCALE GENOMIC DNA]</scope>
    <source>
        <strain evidence="2">LMG 31523</strain>
    </source>
</reference>
<comment type="caution">
    <text evidence="1">The sequence shown here is derived from an EMBL/GenBank/DDBJ whole genome shotgun (WGS) entry which is preliminary data.</text>
</comment>
<gene>
    <name evidence="1" type="ORF">GXW71_07085</name>
</gene>
<organism evidence="1 2">
    <name type="scientific">Plastoroseomonas hellenica</name>
    <dbReference type="NCBI Taxonomy" id="2687306"/>
    <lineage>
        <taxon>Bacteria</taxon>
        <taxon>Pseudomonadati</taxon>
        <taxon>Pseudomonadota</taxon>
        <taxon>Alphaproteobacteria</taxon>
        <taxon>Acetobacterales</taxon>
        <taxon>Acetobacteraceae</taxon>
        <taxon>Plastoroseomonas</taxon>
    </lineage>
</organism>
<sequence length="266" mass="28769">MRVSAAARAAIGAALDAIIREEQVAILFAVESGSRAWGFPSPDSDWDVRFVYARPTAWHITLTPGRDTLERSLPGDIDLAGWDARKALNLLLNGNAALREWLRSPILYCADSAMLAEFRALADALPARAAARHHYRAVIRQISSRYLDGRAVVNLKKYLYVVRPALALRWLREHPEGEPPMDMPALLAEVTLDAAARADLDGLLVRKAEAAELGEGARLARLDALVADEIEAAAAMPDEPRDAPGAAAAALALYRRATAHADAVLA</sequence>
<evidence type="ECO:0000313" key="1">
    <source>
        <dbReference type="EMBL" id="MBR0664117.1"/>
    </source>
</evidence>
<dbReference type="EMBL" id="JAAGBB010000006">
    <property type="protein sequence ID" value="MBR0664117.1"/>
    <property type="molecule type" value="Genomic_DNA"/>
</dbReference>
<dbReference type="RefSeq" id="WP_211851709.1">
    <property type="nucleotide sequence ID" value="NZ_JAAGBB010000006.1"/>
</dbReference>
<dbReference type="Proteomes" id="UP001196870">
    <property type="component" value="Unassembled WGS sequence"/>
</dbReference>
<protein>
    <submittedName>
        <fullName evidence="1">Nucleotidyltransferase domain-containing protein</fullName>
    </submittedName>
</protein>
<dbReference type="PANTHER" id="PTHR34817">
    <property type="entry name" value="NUCLEOTIDYLTRANSFERASE"/>
    <property type="match status" value="1"/>
</dbReference>
<proteinExistence type="predicted"/>